<name>A0ACC1QYM4_9HYPO</name>
<evidence type="ECO:0000313" key="2">
    <source>
        <dbReference type="Proteomes" id="UP001148737"/>
    </source>
</evidence>
<keyword evidence="2" id="KW-1185">Reference proteome</keyword>
<protein>
    <submittedName>
        <fullName evidence="1">Uncharacterized protein</fullName>
    </submittedName>
</protein>
<gene>
    <name evidence="1" type="ORF">NLG97_g3854</name>
</gene>
<reference evidence="1" key="1">
    <citation type="submission" date="2022-07" db="EMBL/GenBank/DDBJ databases">
        <title>Genome Sequence of Lecanicillium saksenae.</title>
        <authorList>
            <person name="Buettner E."/>
        </authorList>
    </citation>
    <scope>NUCLEOTIDE SEQUENCE</scope>
    <source>
        <strain evidence="1">VT-O1</strain>
    </source>
</reference>
<organism evidence="1 2">
    <name type="scientific">Lecanicillium saksenae</name>
    <dbReference type="NCBI Taxonomy" id="468837"/>
    <lineage>
        <taxon>Eukaryota</taxon>
        <taxon>Fungi</taxon>
        <taxon>Dikarya</taxon>
        <taxon>Ascomycota</taxon>
        <taxon>Pezizomycotina</taxon>
        <taxon>Sordariomycetes</taxon>
        <taxon>Hypocreomycetidae</taxon>
        <taxon>Hypocreales</taxon>
        <taxon>Cordycipitaceae</taxon>
        <taxon>Lecanicillium</taxon>
    </lineage>
</organism>
<sequence>MVKLTYTGAVLLCYQAACSYALAVRDNSRPTATIDTGILVGTTVSEPTISSAINKFLGIPFAKPPARWELPTKAESWQGSRDATQFGNACHQLFSTHAKNADLMQKYFNSPPATVPGDEDCLYLNVFAPSSATPGSNKAVMFWIHGGSNMIGTGALPLYEASQIAGNQDVIVITTNYRLNLFGFPPSPDIPKREKNLGFHDQRLALNWVQRNIRSFGGDPSRVTIFGESAGGGAVDNLITAPPNPLPFAAAIAQSLGLEQSSDPVEKDKTAWRTLVSNTNCGSAGNVLECMRNVPASQLLKTADDNNLTFAPSPDSGVTFANSISTRRGASVLNHKAVARVPFLIGSNANEASPFLAGGNSLDDLMAGYLGTATSKLFLQIYRPKYKGFATPEQRDEALATEAIMTCPAARTARDSTAARIPTWRYYYNASFPNTEIVPGDGAYHSAEIAPIFGTYPRKGATPFQGETSRAMQKIWADFAKNPKEGPGWPRAPSIQVLGGGARPGQSDEGRSVSVTVPASEVDARCGMYSSVYDAIQLGGVLKAIVDALLGVH</sequence>
<accession>A0ACC1QYM4</accession>
<dbReference type="Proteomes" id="UP001148737">
    <property type="component" value="Unassembled WGS sequence"/>
</dbReference>
<evidence type="ECO:0000313" key="1">
    <source>
        <dbReference type="EMBL" id="KAJ3494779.1"/>
    </source>
</evidence>
<proteinExistence type="predicted"/>
<dbReference type="EMBL" id="JANAKD010000344">
    <property type="protein sequence ID" value="KAJ3494779.1"/>
    <property type="molecule type" value="Genomic_DNA"/>
</dbReference>
<comment type="caution">
    <text evidence="1">The sequence shown here is derived from an EMBL/GenBank/DDBJ whole genome shotgun (WGS) entry which is preliminary data.</text>
</comment>